<organism evidence="3 4">
    <name type="scientific">Reticulomyxa filosa</name>
    <dbReference type="NCBI Taxonomy" id="46433"/>
    <lineage>
        <taxon>Eukaryota</taxon>
        <taxon>Sar</taxon>
        <taxon>Rhizaria</taxon>
        <taxon>Retaria</taxon>
        <taxon>Foraminifera</taxon>
        <taxon>Monothalamids</taxon>
        <taxon>Reticulomyxidae</taxon>
        <taxon>Reticulomyxa</taxon>
    </lineage>
</organism>
<feature type="chain" id="PRO_5004976009" evidence="2">
    <location>
        <begin position="25"/>
        <end position="357"/>
    </location>
</feature>
<evidence type="ECO:0000256" key="1">
    <source>
        <dbReference type="SAM" id="MobiDB-lite"/>
    </source>
</evidence>
<feature type="compositionally biased region" description="Basic and acidic residues" evidence="1">
    <location>
        <begin position="215"/>
        <end position="257"/>
    </location>
</feature>
<comment type="caution">
    <text evidence="3">The sequence shown here is derived from an EMBL/GenBank/DDBJ whole genome shotgun (WGS) entry which is preliminary data.</text>
</comment>
<gene>
    <name evidence="3" type="ORF">RFI_10058</name>
</gene>
<feature type="signal peptide" evidence="2">
    <location>
        <begin position="1"/>
        <end position="24"/>
    </location>
</feature>
<evidence type="ECO:0000256" key="2">
    <source>
        <dbReference type="SAM" id="SignalP"/>
    </source>
</evidence>
<dbReference type="Proteomes" id="UP000023152">
    <property type="component" value="Unassembled WGS sequence"/>
</dbReference>
<evidence type="ECO:0000313" key="4">
    <source>
        <dbReference type="Proteomes" id="UP000023152"/>
    </source>
</evidence>
<dbReference type="EMBL" id="ASPP01007476">
    <property type="protein sequence ID" value="ETO27074.1"/>
    <property type="molecule type" value="Genomic_DNA"/>
</dbReference>
<feature type="compositionally biased region" description="Low complexity" evidence="1">
    <location>
        <begin position="203"/>
        <end position="214"/>
    </location>
</feature>
<protein>
    <submittedName>
        <fullName evidence="3">Uncharacterized protein</fullName>
    </submittedName>
</protein>
<reference evidence="3 4" key="1">
    <citation type="journal article" date="2013" name="Curr. Biol.">
        <title>The Genome of the Foraminiferan Reticulomyxa filosa.</title>
        <authorList>
            <person name="Glockner G."/>
            <person name="Hulsmann N."/>
            <person name="Schleicher M."/>
            <person name="Noegel A.A."/>
            <person name="Eichinger L."/>
            <person name="Gallinger C."/>
            <person name="Pawlowski J."/>
            <person name="Sierra R."/>
            <person name="Euteneuer U."/>
            <person name="Pillet L."/>
            <person name="Moustafa A."/>
            <person name="Platzer M."/>
            <person name="Groth M."/>
            <person name="Szafranski K."/>
            <person name="Schliwa M."/>
        </authorList>
    </citation>
    <scope>NUCLEOTIDE SEQUENCE [LARGE SCALE GENOMIC DNA]</scope>
</reference>
<keyword evidence="4" id="KW-1185">Reference proteome</keyword>
<name>X6NMZ6_RETFI</name>
<proteinExistence type="predicted"/>
<evidence type="ECO:0000313" key="3">
    <source>
        <dbReference type="EMBL" id="ETO27074.1"/>
    </source>
</evidence>
<feature type="region of interest" description="Disordered" evidence="1">
    <location>
        <begin position="194"/>
        <end position="257"/>
    </location>
</feature>
<sequence length="357" mass="40751">MNLFIVPKKFMLNLLHMNVHHVLCLHMCVCVCVGGGEKKKKETVEEHNYKVSKKNIVALEQQQKDIIRRLESLSKQVSELSRSKVVVQETTTATKKKAEGPAVVTEKKKQTTIDAAALAKTQQDQLKEILSMQDAIDRKTMSPELFQLKQHQVHSIQQLEQIFFDKRLFPDQKQAIRLLIDIADQSEKNSWELLKSGGKTAPSSKQQQKQQKQQSGEEKESKEKGKKDKKQNDKEKKGAEKPDKGQHKKQKGGDDKAIEELSRKYDSLFCRLKEISTELQTYADVNNINISKVAAIPEKAYNLKLTPENVHLLEDKLGESTQRLLHLAVLVKQRAEEQGVVLPQRELVNELCFEIAK</sequence>
<dbReference type="AlphaFoldDB" id="X6NMZ6"/>
<keyword evidence="2" id="KW-0732">Signal</keyword>
<accession>X6NMZ6</accession>
<feature type="non-terminal residue" evidence="3">
    <location>
        <position position="357"/>
    </location>
</feature>